<accession>A0A7D9D275</accession>
<dbReference type="EMBL" id="LR633967">
    <property type="protein sequence ID" value="VUX55802.1"/>
    <property type="molecule type" value="Genomic_DNA"/>
</dbReference>
<evidence type="ECO:0000256" key="1">
    <source>
        <dbReference type="SAM" id="Phobius"/>
    </source>
</evidence>
<keyword evidence="1" id="KW-1133">Transmembrane helix</keyword>
<feature type="transmembrane region" description="Helical" evidence="1">
    <location>
        <begin position="25"/>
        <end position="43"/>
    </location>
</feature>
<dbReference type="AlphaFoldDB" id="A0A7D9D275"/>
<keyword evidence="1" id="KW-0472">Membrane</keyword>
<evidence type="ECO:0000313" key="2">
    <source>
        <dbReference type="EMBL" id="VUX55802.1"/>
    </source>
</evidence>
<organism evidence="2">
    <name type="scientific">uncultured Woeseiaceae bacterium</name>
    <dbReference type="NCBI Taxonomy" id="1983305"/>
    <lineage>
        <taxon>Bacteria</taxon>
        <taxon>Pseudomonadati</taxon>
        <taxon>Pseudomonadota</taxon>
        <taxon>Gammaproteobacteria</taxon>
        <taxon>Woeseiales</taxon>
        <taxon>Woeseiaceae</taxon>
        <taxon>environmental samples</taxon>
    </lineage>
</organism>
<reference evidence="2" key="1">
    <citation type="submission" date="2019-07" db="EMBL/GenBank/DDBJ databases">
        <authorList>
            <person name="Weber M."/>
            <person name="Kostadinov I."/>
            <person name="Kostadinov D I."/>
        </authorList>
    </citation>
    <scope>NUCLEOTIDE SEQUENCE</scope>
    <source>
        <strain evidence="2">Gfbio:sag-sample-m06:053724c1-46a9-4a36-b237-ea2bf867836b</strain>
    </source>
</reference>
<proteinExistence type="predicted"/>
<keyword evidence="1" id="KW-0812">Transmembrane</keyword>
<gene>
    <name evidence="2" type="ORF">JTBM06_V1_110030</name>
</gene>
<protein>
    <submittedName>
        <fullName evidence="2">Uncharacterized protein</fullName>
    </submittedName>
</protein>
<sequence>MAEDSIIYSYQISGGQWSYLLERPVTIIILVLLAMSLFGNKLVSILTSKARK</sequence>
<name>A0A7D9D275_9GAMM</name>